<evidence type="ECO:0000313" key="2">
    <source>
        <dbReference type="Proteomes" id="UP000823674"/>
    </source>
</evidence>
<keyword evidence="2" id="KW-1185">Reference proteome</keyword>
<gene>
    <name evidence="1" type="primary">A07g505890.1_BraROA</name>
    <name evidence="1" type="ORF">IGI04_027113</name>
</gene>
<protein>
    <recommendedName>
        <fullName evidence="3">Ribosomal protein S3</fullName>
    </recommendedName>
</protein>
<name>A0ABQ7L0H5_BRACM</name>
<proteinExistence type="predicted"/>
<dbReference type="Proteomes" id="UP000823674">
    <property type="component" value="Chromosome A07"/>
</dbReference>
<sequence>PRNIPRKFRGKTSVPRNIPRLFRGSRALLLGFLFLRKSLGIFRGNSEEHLFFLGISSEYSEAFPRKAKKIDVLKPQTCVPRNFLGIFRGNSEEPYKFIEIHAHDILFPRINENIPRKFRRIFFFRRNFLGIFSFNRANKPPNISRKLKLKILRKFRRKISVGP</sequence>
<dbReference type="EMBL" id="JADBGQ010000009">
    <property type="protein sequence ID" value="KAG5379271.1"/>
    <property type="molecule type" value="Genomic_DNA"/>
</dbReference>
<accession>A0ABQ7L0H5</accession>
<feature type="non-terminal residue" evidence="1">
    <location>
        <position position="1"/>
    </location>
</feature>
<organism evidence="1 2">
    <name type="scientific">Brassica rapa subsp. trilocularis</name>
    <dbReference type="NCBI Taxonomy" id="1813537"/>
    <lineage>
        <taxon>Eukaryota</taxon>
        <taxon>Viridiplantae</taxon>
        <taxon>Streptophyta</taxon>
        <taxon>Embryophyta</taxon>
        <taxon>Tracheophyta</taxon>
        <taxon>Spermatophyta</taxon>
        <taxon>Magnoliopsida</taxon>
        <taxon>eudicotyledons</taxon>
        <taxon>Gunneridae</taxon>
        <taxon>Pentapetalae</taxon>
        <taxon>rosids</taxon>
        <taxon>malvids</taxon>
        <taxon>Brassicales</taxon>
        <taxon>Brassicaceae</taxon>
        <taxon>Brassiceae</taxon>
        <taxon>Brassica</taxon>
    </lineage>
</organism>
<reference evidence="1 2" key="1">
    <citation type="submission" date="2021-03" db="EMBL/GenBank/DDBJ databases">
        <authorList>
            <person name="King G.J."/>
            <person name="Bancroft I."/>
            <person name="Baten A."/>
            <person name="Bloomfield J."/>
            <person name="Borpatragohain P."/>
            <person name="He Z."/>
            <person name="Irish N."/>
            <person name="Irwin J."/>
            <person name="Liu K."/>
            <person name="Mauleon R.P."/>
            <person name="Moore J."/>
            <person name="Morris R."/>
            <person name="Ostergaard L."/>
            <person name="Wang B."/>
            <person name="Wells R."/>
        </authorList>
    </citation>
    <scope>NUCLEOTIDE SEQUENCE [LARGE SCALE GENOMIC DNA]</scope>
    <source>
        <strain evidence="1">R-o-18</strain>
        <tissue evidence="1">Leaf</tissue>
    </source>
</reference>
<evidence type="ECO:0000313" key="1">
    <source>
        <dbReference type="EMBL" id="KAG5379271.1"/>
    </source>
</evidence>
<evidence type="ECO:0008006" key="3">
    <source>
        <dbReference type="Google" id="ProtNLM"/>
    </source>
</evidence>
<comment type="caution">
    <text evidence="1">The sequence shown here is derived from an EMBL/GenBank/DDBJ whole genome shotgun (WGS) entry which is preliminary data.</text>
</comment>